<organism evidence="3 4">
    <name type="scientific">Bacillus anthracis</name>
    <name type="common">anthrax bacterium</name>
    <dbReference type="NCBI Taxonomy" id="1392"/>
    <lineage>
        <taxon>Bacteria</taxon>
        <taxon>Bacillati</taxon>
        <taxon>Bacillota</taxon>
        <taxon>Bacilli</taxon>
        <taxon>Bacillales</taxon>
        <taxon>Bacillaceae</taxon>
        <taxon>Bacillus</taxon>
        <taxon>Bacillus cereus group</taxon>
    </lineage>
</organism>
<sequence length="307" mass="36275">MSLEWVIKYSILTLFPISIIVLLISFIFILYLKFIKKKKADKKIFITMVTSIIVFLITVISTIYMLEWDKKQEKKQHEMCQKGNISYCNKYNTKVVLDNLKNADGIMYITAFTKEYNMYREIYNPDKWKIQQIGIEHYFEYIFGDILYTDDKKIGITYKNEGTGSMYAKIIDKRILNSKQDVKDFKESIDKLSFKVNKEKEETEKEKKRQQQEKALAENEKSEEELRQSYERLQKLEDAYITLGEFQQLQLGMTYEECIKLIGGEGKLTSESYNYKIYEFESLSGKGIALLSFYNNKLESKTQNGLK</sequence>
<keyword evidence="1" id="KW-0175">Coiled coil</keyword>
<name>A0A2A7D203_BACAN</name>
<accession>A0A2A7D203</accession>
<dbReference type="EMBL" id="NVLX01000034">
    <property type="protein sequence ID" value="PDZ13948.1"/>
    <property type="molecule type" value="Genomic_DNA"/>
</dbReference>
<feature type="coiled-coil region" evidence="1">
    <location>
        <begin position="182"/>
        <end position="239"/>
    </location>
</feature>
<evidence type="ECO:0000313" key="3">
    <source>
        <dbReference type="EMBL" id="PDZ13948.1"/>
    </source>
</evidence>
<keyword evidence="2" id="KW-0472">Membrane</keyword>
<dbReference type="Proteomes" id="UP000220192">
    <property type="component" value="Unassembled WGS sequence"/>
</dbReference>
<evidence type="ECO:0000256" key="2">
    <source>
        <dbReference type="SAM" id="Phobius"/>
    </source>
</evidence>
<dbReference type="AlphaFoldDB" id="A0A2A7D203"/>
<gene>
    <name evidence="3" type="ORF">CON16_27445</name>
</gene>
<reference evidence="3 4" key="1">
    <citation type="submission" date="2017-09" db="EMBL/GenBank/DDBJ databases">
        <title>Large-scale bioinformatics analysis of Bacillus genomes uncovers conserved roles of natural products in bacterial physiology.</title>
        <authorList>
            <consortium name="Agbiome Team Llc"/>
            <person name="Bleich R.M."/>
            <person name="Grubbs K.J."/>
            <person name="Santa Maria K.C."/>
            <person name="Allen S.E."/>
            <person name="Farag S."/>
            <person name="Shank E.A."/>
            <person name="Bowers A."/>
        </authorList>
    </citation>
    <scope>NUCLEOTIDE SEQUENCE [LARGE SCALE GENOMIC DNA]</scope>
    <source>
        <strain evidence="3 4">AFS095574</strain>
    </source>
</reference>
<keyword evidence="2" id="KW-0812">Transmembrane</keyword>
<keyword evidence="2" id="KW-1133">Transmembrane helix</keyword>
<feature type="transmembrane region" description="Helical" evidence="2">
    <location>
        <begin position="6"/>
        <end position="32"/>
    </location>
</feature>
<dbReference type="Gene3D" id="3.10.450.730">
    <property type="entry name" value="BLIP domain"/>
    <property type="match status" value="1"/>
</dbReference>
<evidence type="ECO:0000313" key="4">
    <source>
        <dbReference type="Proteomes" id="UP000220192"/>
    </source>
</evidence>
<feature type="transmembrane region" description="Helical" evidence="2">
    <location>
        <begin position="44"/>
        <end position="66"/>
    </location>
</feature>
<evidence type="ECO:0000256" key="1">
    <source>
        <dbReference type="SAM" id="Coils"/>
    </source>
</evidence>
<dbReference type="RefSeq" id="WP_097842019.1">
    <property type="nucleotide sequence ID" value="NZ_NVLX01000034.1"/>
</dbReference>
<proteinExistence type="predicted"/>
<comment type="caution">
    <text evidence="3">The sequence shown here is derived from an EMBL/GenBank/DDBJ whole genome shotgun (WGS) entry which is preliminary data.</text>
</comment>
<protein>
    <submittedName>
        <fullName evidence="3">Uncharacterized protein</fullName>
    </submittedName>
</protein>